<dbReference type="GO" id="GO:0052654">
    <property type="term" value="F:L-leucine-2-oxoglutarate transaminase activity"/>
    <property type="evidence" value="ECO:0007669"/>
    <property type="project" value="RHEA"/>
</dbReference>
<dbReference type="InterPro" id="IPR001544">
    <property type="entry name" value="Aminotrans_IV"/>
</dbReference>
<keyword evidence="10 16" id="KW-0663">Pyridoxal phosphate</keyword>
<evidence type="ECO:0000256" key="15">
    <source>
        <dbReference type="RuleBase" id="RU004106"/>
    </source>
</evidence>
<evidence type="ECO:0000256" key="10">
    <source>
        <dbReference type="ARBA" id="ARBA00022898"/>
    </source>
</evidence>
<comment type="cofactor">
    <cofactor evidence="1 16">
        <name>pyridoxal 5'-phosphate</name>
        <dbReference type="ChEBI" id="CHEBI:597326"/>
    </cofactor>
</comment>
<dbReference type="PROSITE" id="PS00770">
    <property type="entry name" value="AA_TRANSFER_CLASS_4"/>
    <property type="match status" value="1"/>
</dbReference>
<keyword evidence="9 17" id="KW-0808">Transferase</keyword>
<evidence type="ECO:0000256" key="14">
    <source>
        <dbReference type="ARBA" id="ARBA00049229"/>
    </source>
</evidence>
<dbReference type="PANTHER" id="PTHR42743">
    <property type="entry name" value="AMINO-ACID AMINOTRANSFERASE"/>
    <property type="match status" value="1"/>
</dbReference>
<dbReference type="FunFam" id="3.30.470.10:FF:000006">
    <property type="entry name" value="Branched-chain-amino-acid aminotransferase"/>
    <property type="match status" value="1"/>
</dbReference>
<sequence length="285" mass="31160">MSLQISLNGQLVPKEDAKISVFDHGLLYGDGVFEGMRSYAGKIFKLDDHLDRLWDSARAICLELPITREQLAEDCKATLAANNIIDGYIRLIVTRGAGSLGLDPNRCTNPQVIIIADKISLYPSEYYENGLHLVTASTIRNHPAALSPRVKSLNYLNNIIAKMEGLQAGCVEALMLNHKGDVAECTGDNVFIVDRGVLKTPSTDSGILEGITRNAVLEIAEDLGIPTREMTLTRHDLFVADECFLTGSAAEVVPVVQLDNRPIGDGKPGPITKRLLEAFHKLVRQ</sequence>
<comment type="catalytic activity">
    <reaction evidence="14 17">
        <text>L-leucine + 2-oxoglutarate = 4-methyl-2-oxopentanoate + L-glutamate</text>
        <dbReference type="Rhea" id="RHEA:18321"/>
        <dbReference type="ChEBI" id="CHEBI:16810"/>
        <dbReference type="ChEBI" id="CHEBI:17865"/>
        <dbReference type="ChEBI" id="CHEBI:29985"/>
        <dbReference type="ChEBI" id="CHEBI:57427"/>
        <dbReference type="EC" id="2.6.1.42"/>
    </reaction>
</comment>
<keyword evidence="8 17" id="KW-0028">Amino-acid biosynthesis</keyword>
<accession>A0A517M033</accession>
<dbReference type="GO" id="GO:0052656">
    <property type="term" value="F:L-isoleucine-2-oxoglutarate transaminase activity"/>
    <property type="evidence" value="ECO:0007669"/>
    <property type="project" value="RHEA"/>
</dbReference>
<dbReference type="InterPro" id="IPR005785">
    <property type="entry name" value="B_amino_transI"/>
</dbReference>
<evidence type="ECO:0000256" key="2">
    <source>
        <dbReference type="ARBA" id="ARBA00003109"/>
    </source>
</evidence>
<evidence type="ECO:0000313" key="18">
    <source>
        <dbReference type="EMBL" id="QDS88244.1"/>
    </source>
</evidence>
<comment type="pathway">
    <text evidence="5 17">Amino-acid biosynthesis; L-leucine biosynthesis; L-leucine from 3-methyl-2-oxobutanoate: step 4/4.</text>
</comment>
<dbReference type="PANTHER" id="PTHR42743:SF11">
    <property type="entry name" value="AMINODEOXYCHORISMATE LYASE"/>
    <property type="match status" value="1"/>
</dbReference>
<comment type="catalytic activity">
    <reaction evidence="12 17">
        <text>L-valine + 2-oxoglutarate = 3-methyl-2-oxobutanoate + L-glutamate</text>
        <dbReference type="Rhea" id="RHEA:24813"/>
        <dbReference type="ChEBI" id="CHEBI:11851"/>
        <dbReference type="ChEBI" id="CHEBI:16810"/>
        <dbReference type="ChEBI" id="CHEBI:29985"/>
        <dbReference type="ChEBI" id="CHEBI:57762"/>
        <dbReference type="EC" id="2.6.1.42"/>
    </reaction>
</comment>
<comment type="pathway">
    <text evidence="3 17">Amino-acid biosynthesis; L-isoleucine biosynthesis; L-isoleucine from 2-oxobutanoate: step 4/4.</text>
</comment>
<dbReference type="InterPro" id="IPR043131">
    <property type="entry name" value="BCAT-like_N"/>
</dbReference>
<comment type="similarity">
    <text evidence="6 15">Belongs to the class-IV pyridoxal-phosphate-dependent aminotransferase family.</text>
</comment>
<dbReference type="Gene3D" id="3.20.10.10">
    <property type="entry name" value="D-amino Acid Aminotransferase, subunit A, domain 2"/>
    <property type="match status" value="1"/>
</dbReference>
<dbReference type="RefSeq" id="WP_145345347.1">
    <property type="nucleotide sequence ID" value="NZ_CP036261.1"/>
</dbReference>
<gene>
    <name evidence="18" type="primary">ilvE_2</name>
    <name evidence="17" type="synonym">ilvE</name>
    <name evidence="18" type="ORF">EC9_24320</name>
</gene>
<dbReference type="CDD" id="cd01558">
    <property type="entry name" value="D-AAT_like"/>
    <property type="match status" value="1"/>
</dbReference>
<dbReference type="InterPro" id="IPR018300">
    <property type="entry name" value="Aminotrans_IV_CS"/>
</dbReference>
<dbReference type="InterPro" id="IPR043132">
    <property type="entry name" value="BCAT-like_C"/>
</dbReference>
<dbReference type="GO" id="GO:0005829">
    <property type="term" value="C:cytosol"/>
    <property type="evidence" value="ECO:0007669"/>
    <property type="project" value="TreeGrafter"/>
</dbReference>
<dbReference type="GO" id="GO:0009097">
    <property type="term" value="P:isoleucine biosynthetic process"/>
    <property type="evidence" value="ECO:0007669"/>
    <property type="project" value="UniProtKB-UniPathway"/>
</dbReference>
<evidence type="ECO:0000256" key="12">
    <source>
        <dbReference type="ARBA" id="ARBA00048212"/>
    </source>
</evidence>
<dbReference type="UniPathway" id="UPA00047">
    <property type="reaction ID" value="UER00058"/>
</dbReference>
<reference evidence="18 19" key="1">
    <citation type="submission" date="2019-02" db="EMBL/GenBank/DDBJ databases">
        <title>Deep-cultivation of Planctomycetes and their phenomic and genomic characterization uncovers novel biology.</title>
        <authorList>
            <person name="Wiegand S."/>
            <person name="Jogler M."/>
            <person name="Boedeker C."/>
            <person name="Pinto D."/>
            <person name="Vollmers J."/>
            <person name="Rivas-Marin E."/>
            <person name="Kohn T."/>
            <person name="Peeters S.H."/>
            <person name="Heuer A."/>
            <person name="Rast P."/>
            <person name="Oberbeckmann S."/>
            <person name="Bunk B."/>
            <person name="Jeske O."/>
            <person name="Meyerdierks A."/>
            <person name="Storesund J.E."/>
            <person name="Kallscheuer N."/>
            <person name="Luecker S."/>
            <person name="Lage O.M."/>
            <person name="Pohl T."/>
            <person name="Merkel B.J."/>
            <person name="Hornburger P."/>
            <person name="Mueller R.-W."/>
            <person name="Bruemmer F."/>
            <person name="Labrenz M."/>
            <person name="Spormann A.M."/>
            <person name="Op den Camp H."/>
            <person name="Overmann J."/>
            <person name="Amann R."/>
            <person name="Jetten M.S.M."/>
            <person name="Mascher T."/>
            <person name="Medema M.H."/>
            <person name="Devos D.P."/>
            <person name="Kaster A.-K."/>
            <person name="Ovreas L."/>
            <person name="Rohde M."/>
            <person name="Galperin M.Y."/>
            <person name="Jogler C."/>
        </authorList>
    </citation>
    <scope>NUCLEOTIDE SEQUENCE [LARGE SCALE GENOMIC DNA]</scope>
    <source>
        <strain evidence="18 19">EC9</strain>
    </source>
</reference>
<dbReference type="InterPro" id="IPR050571">
    <property type="entry name" value="Class-IV_PLP-Dep_Aminotrnsfr"/>
</dbReference>
<dbReference type="EMBL" id="CP036261">
    <property type="protein sequence ID" value="QDS88244.1"/>
    <property type="molecule type" value="Genomic_DNA"/>
</dbReference>
<comment type="function">
    <text evidence="2 17">Acts on leucine, isoleucine and valine.</text>
</comment>
<evidence type="ECO:0000256" key="1">
    <source>
        <dbReference type="ARBA" id="ARBA00001933"/>
    </source>
</evidence>
<dbReference type="SUPFAM" id="SSF56752">
    <property type="entry name" value="D-aminoacid aminotransferase-like PLP-dependent enzymes"/>
    <property type="match status" value="1"/>
</dbReference>
<organism evidence="18 19">
    <name type="scientific">Rosistilla ulvae</name>
    <dbReference type="NCBI Taxonomy" id="1930277"/>
    <lineage>
        <taxon>Bacteria</taxon>
        <taxon>Pseudomonadati</taxon>
        <taxon>Planctomycetota</taxon>
        <taxon>Planctomycetia</taxon>
        <taxon>Pirellulales</taxon>
        <taxon>Pirellulaceae</taxon>
        <taxon>Rosistilla</taxon>
    </lineage>
</organism>
<dbReference type="OrthoDB" id="9805628at2"/>
<evidence type="ECO:0000256" key="3">
    <source>
        <dbReference type="ARBA" id="ARBA00004824"/>
    </source>
</evidence>
<dbReference type="GO" id="GO:0009098">
    <property type="term" value="P:L-leucine biosynthetic process"/>
    <property type="evidence" value="ECO:0007669"/>
    <property type="project" value="UniProtKB-UniPathway"/>
</dbReference>
<dbReference type="GO" id="GO:0009099">
    <property type="term" value="P:L-valine biosynthetic process"/>
    <property type="evidence" value="ECO:0007669"/>
    <property type="project" value="UniProtKB-UniPathway"/>
</dbReference>
<dbReference type="UniPathway" id="UPA00048">
    <property type="reaction ID" value="UER00073"/>
</dbReference>
<evidence type="ECO:0000256" key="8">
    <source>
        <dbReference type="ARBA" id="ARBA00022605"/>
    </source>
</evidence>
<protein>
    <recommendedName>
        <fullName evidence="17">Branched-chain-amino-acid aminotransferase</fullName>
        <shortName evidence="17">BCAT</shortName>
        <ecNumber evidence="17">2.6.1.42</ecNumber>
    </recommendedName>
</protein>
<keyword evidence="11 17" id="KW-0100">Branched-chain amino acid biosynthesis</keyword>
<evidence type="ECO:0000256" key="5">
    <source>
        <dbReference type="ARBA" id="ARBA00005072"/>
    </source>
</evidence>
<evidence type="ECO:0000256" key="7">
    <source>
        <dbReference type="ARBA" id="ARBA00022576"/>
    </source>
</evidence>
<evidence type="ECO:0000256" key="9">
    <source>
        <dbReference type="ARBA" id="ARBA00022679"/>
    </source>
</evidence>
<dbReference type="KEGG" id="ruv:EC9_24320"/>
<evidence type="ECO:0000313" key="19">
    <source>
        <dbReference type="Proteomes" id="UP000319557"/>
    </source>
</evidence>
<dbReference type="NCBIfam" id="NF006185">
    <property type="entry name" value="PRK08320.1"/>
    <property type="match status" value="1"/>
</dbReference>
<evidence type="ECO:0000256" key="6">
    <source>
        <dbReference type="ARBA" id="ARBA00009320"/>
    </source>
</evidence>
<evidence type="ECO:0000256" key="16">
    <source>
        <dbReference type="RuleBase" id="RU004516"/>
    </source>
</evidence>
<comment type="pathway">
    <text evidence="4 17">Amino-acid biosynthesis; L-valine biosynthesis; L-valine from pyruvate: step 4/4.</text>
</comment>
<evidence type="ECO:0000256" key="4">
    <source>
        <dbReference type="ARBA" id="ARBA00004931"/>
    </source>
</evidence>
<evidence type="ECO:0000256" key="13">
    <source>
        <dbReference type="ARBA" id="ARBA00048798"/>
    </source>
</evidence>
<evidence type="ECO:0000256" key="11">
    <source>
        <dbReference type="ARBA" id="ARBA00023304"/>
    </source>
</evidence>
<dbReference type="GO" id="GO:0052655">
    <property type="term" value="F:L-valine-2-oxoglutarate transaminase activity"/>
    <property type="evidence" value="ECO:0007669"/>
    <property type="project" value="RHEA"/>
</dbReference>
<keyword evidence="19" id="KW-1185">Reference proteome</keyword>
<name>A0A517M033_9BACT</name>
<dbReference type="UniPathway" id="UPA00049">
    <property type="reaction ID" value="UER00062"/>
</dbReference>
<dbReference type="AlphaFoldDB" id="A0A517M033"/>
<dbReference type="NCBIfam" id="TIGR01122">
    <property type="entry name" value="ilvE_I"/>
    <property type="match status" value="1"/>
</dbReference>
<dbReference type="InterPro" id="IPR036038">
    <property type="entry name" value="Aminotransferase-like"/>
</dbReference>
<proteinExistence type="inferred from homology"/>
<comment type="catalytic activity">
    <reaction evidence="13 17">
        <text>L-isoleucine + 2-oxoglutarate = (S)-3-methyl-2-oxopentanoate + L-glutamate</text>
        <dbReference type="Rhea" id="RHEA:24801"/>
        <dbReference type="ChEBI" id="CHEBI:16810"/>
        <dbReference type="ChEBI" id="CHEBI:29985"/>
        <dbReference type="ChEBI" id="CHEBI:35146"/>
        <dbReference type="ChEBI" id="CHEBI:58045"/>
        <dbReference type="EC" id="2.6.1.42"/>
    </reaction>
</comment>
<dbReference type="Proteomes" id="UP000319557">
    <property type="component" value="Chromosome"/>
</dbReference>
<dbReference type="Pfam" id="PF01063">
    <property type="entry name" value="Aminotran_4"/>
    <property type="match status" value="1"/>
</dbReference>
<keyword evidence="7 17" id="KW-0032">Aminotransferase</keyword>
<dbReference type="EC" id="2.6.1.42" evidence="17"/>
<dbReference type="FunFam" id="3.20.10.10:FF:000002">
    <property type="entry name" value="D-alanine aminotransferase"/>
    <property type="match status" value="1"/>
</dbReference>
<dbReference type="Gene3D" id="3.30.470.10">
    <property type="match status" value="1"/>
</dbReference>
<evidence type="ECO:0000256" key="17">
    <source>
        <dbReference type="RuleBase" id="RU364094"/>
    </source>
</evidence>